<comment type="subcellular location">
    <subcellularLocation>
        <location evidence="1">Secreted</location>
    </subcellularLocation>
</comment>
<sequence>MIHKKLIVKVGMTMGILLLLFSTIAPSVAAYTTSKDIVTKDDVSVEIKQIKELNNAFLNVYVDDSTDVLPQTLTTLLSKDSVGGYGNYTVMDSPRDVKRYVYPGATDAQLRGATITPEQAVAWLHHVGYTATLINRPLTTNEIKEKLDASIPIIPILSSSNTTDWLGGAYAGLLYAHDDVAVAKNPKLNKSFIEAINLGDGMIQDGQENQPFSFNNSKSDEQNTQNSGKYQWKQTITDIKKDPSMINAQTIDSNRVGGIFQSKKTISGQYSSVEFTDSSIIKATQSHDVPTISYGTYMQNKAWMPAVTSGWTGVPGGTLRMEAFKANVTHLPEGITGGISYSAHVQNIGWQAAVSDGAMAGTTGQSLRIEAIKINLTGKLAQQYDIYYSGYIEGTGYTDYVKNGEILGKTGTSKMLNGVNILLRKKTPSPSQEVKESAVKLINLYEDGNHQKTISDLESFAKISSSDAVSAQQIMDWYHFLGFEFDTNQGRFSKDKAMALNDTGRIYLTLLKASKESTGLKNYGLIGTGYMNNSAGYQPNMVTFSDQDVVPYARWVPTAKEKINVDLLFERQKNYSYDTFSTIDLYGNAVDDFQEEVTLYNIRAKKIDDKVVFPSTGTGTNPSVTDVKSNANFKTISSFSVREVQGQEPWCAEYDAAAIINSLNKISNESTNNVVTAKDLMASYLPGKTEEQLKKMGGQDIKSSLTVLKNKYQVAADVIDRKLTFGEVKQQIDNGQPIEMDVFDKDNDAPRGTENNSGHAILIVGYVIPKDGDISTHAPYYEIWNPWWGKTFYVSSSASIINLCGT</sequence>
<keyword evidence="7" id="KW-0865">Zymogen</keyword>
<dbReference type="Pfam" id="PF07538">
    <property type="entry name" value="ChW"/>
    <property type="match status" value="1"/>
</dbReference>
<keyword evidence="5" id="KW-0645">Protease</keyword>
<dbReference type="SMART" id="SM00728">
    <property type="entry name" value="ChW"/>
    <property type="match status" value="3"/>
</dbReference>
<gene>
    <name evidence="11" type="ORF">GHI93_10090</name>
</gene>
<comment type="caution">
    <text evidence="11">The sequence shown here is derived from an EMBL/GenBank/DDBJ whole genome shotgun (WGS) entry which is preliminary data.</text>
</comment>
<evidence type="ECO:0000256" key="6">
    <source>
        <dbReference type="ARBA" id="ARBA00023026"/>
    </source>
</evidence>
<dbReference type="InterPro" id="IPR008750">
    <property type="entry name" value="Peptidase_C47"/>
</dbReference>
<name>A0A7X1Z9E2_9LACT</name>
<evidence type="ECO:0000256" key="8">
    <source>
        <dbReference type="PIRSR" id="PIRSR608750-1"/>
    </source>
</evidence>
<dbReference type="OrthoDB" id="2239920at2"/>
<keyword evidence="4" id="KW-0378">Hydrolase</keyword>
<dbReference type="InterPro" id="IPR006637">
    <property type="entry name" value="ChW"/>
</dbReference>
<keyword evidence="12" id="KW-1185">Reference proteome</keyword>
<dbReference type="EMBL" id="WITJ01000014">
    <property type="protein sequence ID" value="MQW40274.1"/>
    <property type="molecule type" value="Genomic_DNA"/>
</dbReference>
<keyword evidence="5" id="KW-0788">Thiol protease</keyword>
<evidence type="ECO:0000256" key="5">
    <source>
        <dbReference type="ARBA" id="ARBA00022807"/>
    </source>
</evidence>
<feature type="region of interest" description="Disordered" evidence="9">
    <location>
        <begin position="207"/>
        <end position="230"/>
    </location>
</feature>
<dbReference type="GO" id="GO:0008234">
    <property type="term" value="F:cysteine-type peptidase activity"/>
    <property type="evidence" value="ECO:0007669"/>
    <property type="project" value="UniProtKB-KW"/>
</dbReference>
<keyword evidence="10" id="KW-0732">Signal</keyword>
<evidence type="ECO:0000256" key="4">
    <source>
        <dbReference type="ARBA" id="ARBA00022801"/>
    </source>
</evidence>
<evidence type="ECO:0000256" key="1">
    <source>
        <dbReference type="ARBA" id="ARBA00004613"/>
    </source>
</evidence>
<feature type="non-terminal residue" evidence="11">
    <location>
        <position position="806"/>
    </location>
</feature>
<feature type="active site" evidence="8">
    <location>
        <position position="651"/>
    </location>
</feature>
<feature type="chain" id="PRO_5030675960" evidence="10">
    <location>
        <begin position="30"/>
        <end position="806"/>
    </location>
</feature>
<dbReference type="GO" id="GO:0005576">
    <property type="term" value="C:extracellular region"/>
    <property type="evidence" value="ECO:0007669"/>
    <property type="project" value="UniProtKB-SubCell"/>
</dbReference>
<dbReference type="Proteomes" id="UP000439550">
    <property type="component" value="Unassembled WGS sequence"/>
</dbReference>
<evidence type="ECO:0000256" key="10">
    <source>
        <dbReference type="SAM" id="SignalP"/>
    </source>
</evidence>
<feature type="active site" evidence="8">
    <location>
        <position position="785"/>
    </location>
</feature>
<evidence type="ECO:0000313" key="11">
    <source>
        <dbReference type="EMBL" id="MQW40274.1"/>
    </source>
</evidence>
<dbReference type="InterPro" id="IPR038765">
    <property type="entry name" value="Papain-like_cys_pep_sf"/>
</dbReference>
<keyword evidence="3" id="KW-0964">Secreted</keyword>
<comment type="similarity">
    <text evidence="2">Belongs to the peptidase C47 family.</text>
</comment>
<organism evidence="11 12">
    <name type="scientific">Lactococcus hircilactis</name>
    <dbReference type="NCBI Taxonomy" id="1494462"/>
    <lineage>
        <taxon>Bacteria</taxon>
        <taxon>Bacillati</taxon>
        <taxon>Bacillota</taxon>
        <taxon>Bacilli</taxon>
        <taxon>Lactobacillales</taxon>
        <taxon>Streptococcaceae</taxon>
        <taxon>Lactococcus</taxon>
    </lineage>
</organism>
<keyword evidence="6" id="KW-0843">Virulence</keyword>
<proteinExistence type="inferred from homology"/>
<evidence type="ECO:0000313" key="12">
    <source>
        <dbReference type="Proteomes" id="UP000439550"/>
    </source>
</evidence>
<feature type="active site" evidence="8">
    <location>
        <position position="759"/>
    </location>
</feature>
<protein>
    <submittedName>
        <fullName evidence="11">Transglutaminase</fullName>
    </submittedName>
</protein>
<accession>A0A7X1Z9E2</accession>
<evidence type="ECO:0000256" key="2">
    <source>
        <dbReference type="ARBA" id="ARBA00010245"/>
    </source>
</evidence>
<reference evidence="11 12" key="1">
    <citation type="submission" date="2019-10" db="EMBL/GenBank/DDBJ databases">
        <authorList>
            <person name="Dong K."/>
        </authorList>
    </citation>
    <scope>NUCLEOTIDE SEQUENCE [LARGE SCALE GENOMIC DNA]</scope>
    <source>
        <strain evidence="11 12">DSM 28960</strain>
    </source>
</reference>
<dbReference type="GO" id="GO:0006508">
    <property type="term" value="P:proteolysis"/>
    <property type="evidence" value="ECO:0007669"/>
    <property type="project" value="InterPro"/>
</dbReference>
<dbReference type="Pfam" id="PF05543">
    <property type="entry name" value="Peptidase_C47"/>
    <property type="match status" value="1"/>
</dbReference>
<evidence type="ECO:0000256" key="9">
    <source>
        <dbReference type="SAM" id="MobiDB-lite"/>
    </source>
</evidence>
<dbReference type="SUPFAM" id="SSF54001">
    <property type="entry name" value="Cysteine proteinases"/>
    <property type="match status" value="1"/>
</dbReference>
<evidence type="ECO:0000256" key="7">
    <source>
        <dbReference type="ARBA" id="ARBA00023145"/>
    </source>
</evidence>
<evidence type="ECO:0000256" key="3">
    <source>
        <dbReference type="ARBA" id="ARBA00022525"/>
    </source>
</evidence>
<dbReference type="AlphaFoldDB" id="A0A7X1Z9E2"/>
<dbReference type="Gene3D" id="3.90.70.10">
    <property type="entry name" value="Cysteine proteinases"/>
    <property type="match status" value="2"/>
</dbReference>
<feature type="signal peptide" evidence="10">
    <location>
        <begin position="1"/>
        <end position="29"/>
    </location>
</feature>